<dbReference type="InterPro" id="IPR001296">
    <property type="entry name" value="Glyco_trans_1"/>
</dbReference>
<dbReference type="HOGENOM" id="CLU_052026_1_0_10"/>
<dbReference type="EMBL" id="AGXP01000049">
    <property type="protein sequence ID" value="EIY89674.1"/>
    <property type="molecule type" value="Genomic_DNA"/>
</dbReference>
<accession>I9JRN1</accession>
<evidence type="ECO:0000259" key="1">
    <source>
        <dbReference type="Pfam" id="PF00534"/>
    </source>
</evidence>
<evidence type="ECO:0000313" key="3">
    <source>
        <dbReference type="Proteomes" id="UP000003917"/>
    </source>
</evidence>
<reference evidence="2 3" key="1">
    <citation type="submission" date="2012-02" db="EMBL/GenBank/DDBJ databases">
        <title>The Genome Sequence of Bacteroides fragilis CL05T12C13.</title>
        <authorList>
            <consortium name="The Broad Institute Genome Sequencing Platform"/>
            <person name="Earl A."/>
            <person name="Ward D."/>
            <person name="Feldgarden M."/>
            <person name="Gevers D."/>
            <person name="Zitomersky N.L."/>
            <person name="Coyne M.J."/>
            <person name="Comstock L.E."/>
            <person name="Young S.K."/>
            <person name="Zeng Q."/>
            <person name="Gargeya S."/>
            <person name="Fitzgerald M."/>
            <person name="Haas B."/>
            <person name="Abouelleil A."/>
            <person name="Alvarado L."/>
            <person name="Arachchi H.M."/>
            <person name="Berlin A."/>
            <person name="Chapman S.B."/>
            <person name="Gearin G."/>
            <person name="Goldberg J."/>
            <person name="Griggs A."/>
            <person name="Gujja S."/>
            <person name="Hansen M."/>
            <person name="Heiman D."/>
            <person name="Howarth C."/>
            <person name="Larimer J."/>
            <person name="Lui A."/>
            <person name="MacDonald P.J.P."/>
            <person name="McCowen C."/>
            <person name="Montmayeur A."/>
            <person name="Murphy C."/>
            <person name="Neiman D."/>
            <person name="Pearson M."/>
            <person name="Priest M."/>
            <person name="Roberts A."/>
            <person name="Saif S."/>
            <person name="Shea T."/>
            <person name="Sisk P."/>
            <person name="Stolte C."/>
            <person name="Sykes S."/>
            <person name="Wortman J."/>
            <person name="Nusbaum C."/>
            <person name="Birren B."/>
        </authorList>
    </citation>
    <scope>NUCLEOTIDE SEQUENCE [LARGE SCALE GENOMIC DNA]</scope>
    <source>
        <strain evidence="2 3">CL05T12C13</strain>
    </source>
</reference>
<dbReference type="SUPFAM" id="SSF53756">
    <property type="entry name" value="UDP-Glycosyltransferase/glycogen phosphorylase"/>
    <property type="match status" value="1"/>
</dbReference>
<dbReference type="PATRIC" id="fig|997881.3.peg.4406"/>
<dbReference type="Gene3D" id="3.40.50.2000">
    <property type="entry name" value="Glycogen Phosphorylase B"/>
    <property type="match status" value="1"/>
</dbReference>
<dbReference type="GO" id="GO:0016757">
    <property type="term" value="F:glycosyltransferase activity"/>
    <property type="evidence" value="ECO:0007669"/>
    <property type="project" value="InterPro"/>
</dbReference>
<protein>
    <recommendedName>
        <fullName evidence="1">Glycosyl transferase family 1 domain-containing protein</fullName>
    </recommendedName>
</protein>
<dbReference type="RefSeq" id="WP_005803181.1">
    <property type="nucleotide sequence ID" value="NZ_JH724200.1"/>
</dbReference>
<dbReference type="Pfam" id="PF00534">
    <property type="entry name" value="Glycos_transf_1"/>
    <property type="match status" value="1"/>
</dbReference>
<dbReference type="CDD" id="cd03801">
    <property type="entry name" value="GT4_PimA-like"/>
    <property type="match status" value="1"/>
</dbReference>
<dbReference type="PANTHER" id="PTHR12526:SF630">
    <property type="entry name" value="GLYCOSYLTRANSFERASE"/>
    <property type="match status" value="1"/>
</dbReference>
<dbReference type="PANTHER" id="PTHR12526">
    <property type="entry name" value="GLYCOSYLTRANSFERASE"/>
    <property type="match status" value="1"/>
</dbReference>
<organism evidence="2 3">
    <name type="scientific">Bacteroides fragilis CL05T12C13</name>
    <dbReference type="NCBI Taxonomy" id="997881"/>
    <lineage>
        <taxon>Bacteria</taxon>
        <taxon>Pseudomonadati</taxon>
        <taxon>Bacteroidota</taxon>
        <taxon>Bacteroidia</taxon>
        <taxon>Bacteroidales</taxon>
        <taxon>Bacteroidaceae</taxon>
        <taxon>Bacteroides</taxon>
    </lineage>
</organism>
<feature type="domain" description="Glycosyl transferase family 1" evidence="1">
    <location>
        <begin position="239"/>
        <end position="400"/>
    </location>
</feature>
<evidence type="ECO:0000313" key="2">
    <source>
        <dbReference type="EMBL" id="EIY89674.1"/>
    </source>
</evidence>
<comment type="caution">
    <text evidence="2">The sequence shown here is derived from an EMBL/GenBank/DDBJ whole genome shotgun (WGS) entry which is preliminary data.</text>
</comment>
<dbReference type="Proteomes" id="UP000003917">
    <property type="component" value="Unassembled WGS sequence"/>
</dbReference>
<name>I9JRN1_BACFG</name>
<gene>
    <name evidence="2" type="ORF">HMPREF1080_04179</name>
</gene>
<sequence>MKNYLNHKTTILISAYACEPKAGSEYGVGWNVPTLLALKYPQYEIYVITRSRCKEKILNELEEHTIENLHFLFYDIPHWLFYKNEMKSNWGEQINYILWQLLVKGFIKKKHKRLHFDLIHHLTFNQYRTPSPGFFLNFPFVMGPIGGAETINPCFYQDLLEHTAKKEQIRKKGKDLKIFGWWCKRKKNKKIFLFSTQENIERLTPYCNGNKVQLMPAIAFEPKDFENNEVYKENESAFFEIVYAGKALDWKGIHIFLKATKKAFIDRGIQNFNIKLVGIRFEDEQKLVMKWVKEQQLDKNVELIPFIQRPDLLKMLINCNLSVYPAFRDSGSMSVLEASVLGCPTICFNAGGQDAFPDDVLLKVPVTSSYSSNLEAFANKLLWAFENREEAKKIGNKAKEYVYKHLTWENKVEEFNTIYQEILNNTSK</sequence>
<proteinExistence type="predicted"/>
<dbReference type="AlphaFoldDB" id="I9JRN1"/>